<dbReference type="PANTHER" id="PTHR43475:SF1">
    <property type="entry name" value="METHYLTHIORIBOSE-1-PHOSPHATE ISOMERASE"/>
    <property type="match status" value="1"/>
</dbReference>
<dbReference type="InterPro" id="IPR042529">
    <property type="entry name" value="IF_2B-like_C"/>
</dbReference>
<dbReference type="Gene3D" id="3.40.50.10470">
    <property type="entry name" value="Translation initiation factor eif-2b, domain 2"/>
    <property type="match status" value="1"/>
</dbReference>
<dbReference type="Proteomes" id="UP000530850">
    <property type="component" value="Unassembled WGS sequence"/>
</dbReference>
<comment type="similarity">
    <text evidence="3">Belongs to the eIF-2B alpha/beta/delta subunits family.</text>
</comment>
<dbReference type="GO" id="GO:0046523">
    <property type="term" value="F:S-methyl-5-thioribose-1-phosphate isomerase activity"/>
    <property type="evidence" value="ECO:0007669"/>
    <property type="project" value="UniProtKB-EC"/>
</dbReference>
<dbReference type="GeneID" id="93356029"/>
<dbReference type="GO" id="GO:0019509">
    <property type="term" value="P:L-methionine salvage from methylthioadenosine"/>
    <property type="evidence" value="ECO:0007669"/>
    <property type="project" value="TreeGrafter"/>
</dbReference>
<dbReference type="InterPro" id="IPR000649">
    <property type="entry name" value="IF-2B-related"/>
</dbReference>
<evidence type="ECO:0000313" key="4">
    <source>
        <dbReference type="EMBL" id="MBB3170440.1"/>
    </source>
</evidence>
<dbReference type="RefSeq" id="WP_214646965.1">
    <property type="nucleotide sequence ID" value="NZ_JACHYA010000001.1"/>
</dbReference>
<proteinExistence type="inferred from homology"/>
<evidence type="ECO:0000256" key="1">
    <source>
        <dbReference type="ARBA" id="ARBA00023235"/>
    </source>
</evidence>
<dbReference type="EMBL" id="JACHYA010000001">
    <property type="protein sequence ID" value="MBB3170440.1"/>
    <property type="molecule type" value="Genomic_DNA"/>
</dbReference>
<dbReference type="AlphaFoldDB" id="A0A7W5D1G7"/>
<organism evidence="4 5">
    <name type="scientific">Parvibacter caecicola</name>
    <dbReference type="NCBI Taxonomy" id="747645"/>
    <lineage>
        <taxon>Bacteria</taxon>
        <taxon>Bacillati</taxon>
        <taxon>Actinomycetota</taxon>
        <taxon>Coriobacteriia</taxon>
        <taxon>Coriobacteriales</taxon>
        <taxon>Coriobacteriaceae</taxon>
        <taxon>Parvibacter</taxon>
    </lineage>
</organism>
<evidence type="ECO:0000313" key="5">
    <source>
        <dbReference type="Proteomes" id="UP000530850"/>
    </source>
</evidence>
<dbReference type="PANTHER" id="PTHR43475">
    <property type="entry name" value="METHYLTHIORIBOSE-1-PHOSPHATE ISOMERASE"/>
    <property type="match status" value="1"/>
</dbReference>
<dbReference type="NCBIfam" id="NF004326">
    <property type="entry name" value="PRK05720.1"/>
    <property type="match status" value="1"/>
</dbReference>
<dbReference type="InterPro" id="IPR011559">
    <property type="entry name" value="Initiation_fac_2B_a/b/d"/>
</dbReference>
<sequence>MALNLDNLPRTIEVHKVSGVPRVRMIDQRLLPYEEVYLETSDWRTVVDAIKTLAVRGAPAIGVAGAAAVMLRAWEFLAAGGGSGTGGKAPVLEAPAGDGADVPAAAGADCLMCQRRGQEGCAAAEAAGDFFDRPESSDAVHRALDGHRTFVLDEDGFDSELFSMGLDFAGRQIAAARPTAVNLSWAVKRALRLARKMVQDGGEGPAAVADALYGLCRDMIGEDEAANRAIGRNGAELLPHGATVLTHCNAGSLATAFYGTALGVVYSAFEQGKLERVYADETRPVGQGARLTAWELSRAGVPVTLICDDMAASTMASRKIDAVVVGADRIAANGDVANKIGTLGVAVLARHFGIPFYVAAPRSTIDASIATGEAIVIERRDAAEVLPRPIAGVQVDNPAFDVTPAQLVAAIITEDGVSTPDDLANALS</sequence>
<comment type="catalytic activity">
    <reaction evidence="2">
        <text>5-(methylsulfanyl)-alpha-D-ribose 1-phosphate = 5-(methylsulfanyl)-D-ribulose 1-phosphate</text>
        <dbReference type="Rhea" id="RHEA:19989"/>
        <dbReference type="ChEBI" id="CHEBI:58533"/>
        <dbReference type="ChEBI" id="CHEBI:58548"/>
        <dbReference type="EC" id="5.3.1.23"/>
    </reaction>
</comment>
<protein>
    <submittedName>
        <fullName evidence="4">Methylthioribose-1-phosphate isomerase</fullName>
        <ecNumber evidence="4">5.3.1.23</ecNumber>
    </submittedName>
</protein>
<dbReference type="FunFam" id="3.40.50.10470:FF:000006">
    <property type="entry name" value="Methylthioribose-1-phosphate isomerase"/>
    <property type="match status" value="1"/>
</dbReference>
<name>A0A7W5D1G7_9ACTN</name>
<dbReference type="EC" id="5.3.1.23" evidence="4"/>
<dbReference type="InterPro" id="IPR027363">
    <property type="entry name" value="M1Pi_N"/>
</dbReference>
<reference evidence="4 5" key="1">
    <citation type="submission" date="2020-08" db="EMBL/GenBank/DDBJ databases">
        <title>Sequencing the genomes of 1000 actinobacteria strains.</title>
        <authorList>
            <person name="Klenk H.-P."/>
        </authorList>
    </citation>
    <scope>NUCLEOTIDE SEQUENCE [LARGE SCALE GENOMIC DNA]</scope>
    <source>
        <strain evidence="4 5">DSM 22242</strain>
    </source>
</reference>
<comment type="caution">
    <text evidence="4">The sequence shown here is derived from an EMBL/GenBank/DDBJ whole genome shotgun (WGS) entry which is preliminary data.</text>
</comment>
<keyword evidence="1 4" id="KW-0413">Isomerase</keyword>
<dbReference type="SUPFAM" id="SSF100950">
    <property type="entry name" value="NagB/RpiA/CoA transferase-like"/>
    <property type="match status" value="2"/>
</dbReference>
<dbReference type="Gene3D" id="1.20.120.420">
    <property type="entry name" value="translation initiation factor eif-2b, domain 1"/>
    <property type="match status" value="2"/>
</dbReference>
<dbReference type="Pfam" id="PF01008">
    <property type="entry name" value="IF-2B"/>
    <property type="match status" value="1"/>
</dbReference>
<gene>
    <name evidence="4" type="ORF">FHR31_000220</name>
</gene>
<dbReference type="NCBIfam" id="TIGR00524">
    <property type="entry name" value="eIF-2B_rel"/>
    <property type="match status" value="1"/>
</dbReference>
<dbReference type="NCBIfam" id="TIGR00512">
    <property type="entry name" value="salvage_mtnA"/>
    <property type="match status" value="1"/>
</dbReference>
<evidence type="ECO:0000256" key="3">
    <source>
        <dbReference type="RuleBase" id="RU003814"/>
    </source>
</evidence>
<evidence type="ECO:0000256" key="2">
    <source>
        <dbReference type="ARBA" id="ARBA00052401"/>
    </source>
</evidence>
<accession>A0A7W5D1G7</accession>
<dbReference type="InterPro" id="IPR005251">
    <property type="entry name" value="IF-M1Pi"/>
</dbReference>
<dbReference type="InterPro" id="IPR037171">
    <property type="entry name" value="NagB/RpiA_transferase-like"/>
</dbReference>